<organism evidence="1 2">
    <name type="scientific">Physcomitrium patens</name>
    <name type="common">Spreading-leaved earth moss</name>
    <name type="synonym">Physcomitrella patens</name>
    <dbReference type="NCBI Taxonomy" id="3218"/>
    <lineage>
        <taxon>Eukaryota</taxon>
        <taxon>Viridiplantae</taxon>
        <taxon>Streptophyta</taxon>
        <taxon>Embryophyta</taxon>
        <taxon>Bryophyta</taxon>
        <taxon>Bryophytina</taxon>
        <taxon>Bryopsida</taxon>
        <taxon>Funariidae</taxon>
        <taxon>Funariales</taxon>
        <taxon>Funariaceae</taxon>
        <taxon>Physcomitrium</taxon>
    </lineage>
</organism>
<dbReference type="AlphaFoldDB" id="A0A7I4AIZ4"/>
<keyword evidence="2" id="KW-1185">Reference proteome</keyword>
<dbReference type="EnsemblPlants" id="Pp3c12_4750V3.1">
    <property type="protein sequence ID" value="Pp3c12_4750V3.1"/>
    <property type="gene ID" value="Pp3c12_4750"/>
</dbReference>
<reference evidence="1 2" key="1">
    <citation type="journal article" date="2008" name="Science">
        <title>The Physcomitrella genome reveals evolutionary insights into the conquest of land by plants.</title>
        <authorList>
            <person name="Rensing S."/>
            <person name="Lang D."/>
            <person name="Zimmer A."/>
            <person name="Terry A."/>
            <person name="Salamov A."/>
            <person name="Shapiro H."/>
            <person name="Nishiyama T."/>
            <person name="Perroud P.-F."/>
            <person name="Lindquist E."/>
            <person name="Kamisugi Y."/>
            <person name="Tanahashi T."/>
            <person name="Sakakibara K."/>
            <person name="Fujita T."/>
            <person name="Oishi K."/>
            <person name="Shin-I T."/>
            <person name="Kuroki Y."/>
            <person name="Toyoda A."/>
            <person name="Suzuki Y."/>
            <person name="Hashimoto A."/>
            <person name="Yamaguchi K."/>
            <person name="Sugano A."/>
            <person name="Kohara Y."/>
            <person name="Fujiyama A."/>
            <person name="Anterola A."/>
            <person name="Aoki S."/>
            <person name="Ashton N."/>
            <person name="Barbazuk W.B."/>
            <person name="Barker E."/>
            <person name="Bennetzen J."/>
            <person name="Bezanilla M."/>
            <person name="Blankenship R."/>
            <person name="Cho S.H."/>
            <person name="Dutcher S."/>
            <person name="Estelle M."/>
            <person name="Fawcett J.A."/>
            <person name="Gundlach H."/>
            <person name="Hanada K."/>
            <person name="Heyl A."/>
            <person name="Hicks K.A."/>
            <person name="Hugh J."/>
            <person name="Lohr M."/>
            <person name="Mayer K."/>
            <person name="Melkozernov A."/>
            <person name="Murata T."/>
            <person name="Nelson D."/>
            <person name="Pils B."/>
            <person name="Prigge M."/>
            <person name="Reiss B."/>
            <person name="Renner T."/>
            <person name="Rombauts S."/>
            <person name="Rushton P."/>
            <person name="Sanderfoot A."/>
            <person name="Schween G."/>
            <person name="Shiu S.-H."/>
            <person name="Stueber K."/>
            <person name="Theodoulou F.L."/>
            <person name="Tu H."/>
            <person name="Van de Peer Y."/>
            <person name="Verrier P.J."/>
            <person name="Waters E."/>
            <person name="Wood A."/>
            <person name="Yang L."/>
            <person name="Cove D."/>
            <person name="Cuming A."/>
            <person name="Hasebe M."/>
            <person name="Lucas S."/>
            <person name="Mishler D.B."/>
            <person name="Reski R."/>
            <person name="Grigoriev I."/>
            <person name="Quatrano R.S."/>
            <person name="Boore J.L."/>
        </authorList>
    </citation>
    <scope>NUCLEOTIDE SEQUENCE [LARGE SCALE GENOMIC DNA]</scope>
    <source>
        <strain evidence="1 2">cv. Gransden 2004</strain>
    </source>
</reference>
<dbReference type="Gramene" id="Pp3c12_4750V3.1">
    <property type="protein sequence ID" value="Pp3c12_4750V3.1"/>
    <property type="gene ID" value="Pp3c12_4750"/>
</dbReference>
<reference evidence="1 2" key="2">
    <citation type="journal article" date="2018" name="Plant J.">
        <title>The Physcomitrella patens chromosome-scale assembly reveals moss genome structure and evolution.</title>
        <authorList>
            <person name="Lang D."/>
            <person name="Ullrich K.K."/>
            <person name="Murat F."/>
            <person name="Fuchs J."/>
            <person name="Jenkins J."/>
            <person name="Haas F.B."/>
            <person name="Piednoel M."/>
            <person name="Gundlach H."/>
            <person name="Van Bel M."/>
            <person name="Meyberg R."/>
            <person name="Vives C."/>
            <person name="Morata J."/>
            <person name="Symeonidi A."/>
            <person name="Hiss M."/>
            <person name="Muchero W."/>
            <person name="Kamisugi Y."/>
            <person name="Saleh O."/>
            <person name="Blanc G."/>
            <person name="Decker E.L."/>
            <person name="van Gessel N."/>
            <person name="Grimwood J."/>
            <person name="Hayes R.D."/>
            <person name="Graham S.W."/>
            <person name="Gunter L.E."/>
            <person name="McDaniel S.F."/>
            <person name="Hoernstein S.N.W."/>
            <person name="Larsson A."/>
            <person name="Li F.W."/>
            <person name="Perroud P.F."/>
            <person name="Phillips J."/>
            <person name="Ranjan P."/>
            <person name="Rokshar D.S."/>
            <person name="Rothfels C.J."/>
            <person name="Schneider L."/>
            <person name="Shu S."/>
            <person name="Stevenson D.W."/>
            <person name="Thummler F."/>
            <person name="Tillich M."/>
            <person name="Villarreal Aguilar J.C."/>
            <person name="Widiez T."/>
            <person name="Wong G.K."/>
            <person name="Wymore A."/>
            <person name="Zhang Y."/>
            <person name="Zimmer A.D."/>
            <person name="Quatrano R.S."/>
            <person name="Mayer K.F.X."/>
            <person name="Goodstein D."/>
            <person name="Casacuberta J.M."/>
            <person name="Vandepoele K."/>
            <person name="Reski R."/>
            <person name="Cuming A.C."/>
            <person name="Tuskan G.A."/>
            <person name="Maumus F."/>
            <person name="Salse J."/>
            <person name="Schmutz J."/>
            <person name="Rensing S.A."/>
        </authorList>
    </citation>
    <scope>NUCLEOTIDE SEQUENCE [LARGE SCALE GENOMIC DNA]</scope>
    <source>
        <strain evidence="1 2">cv. Gransden 2004</strain>
    </source>
</reference>
<name>A0A7I4AIZ4_PHYPA</name>
<dbReference type="InParanoid" id="A0A7I4AIZ4"/>
<reference evidence="1" key="3">
    <citation type="submission" date="2020-12" db="UniProtKB">
        <authorList>
            <consortium name="EnsemblPlants"/>
        </authorList>
    </citation>
    <scope>IDENTIFICATION</scope>
</reference>
<sequence length="134" mass="15028">MGSVCQCPEWEQGCTTCHAHIAAMLVLSISDIIFVRTTSGFGRLLNLPLSHAFFLDLWLLACEARLGLGCSSRFVYPGCLKLSQERNGFKLVDGVPEDALPLIRKEEDTRSVVRLFFRCSADAGRNRQYCTRRV</sequence>
<dbReference type="Proteomes" id="UP000006727">
    <property type="component" value="Chromosome 12"/>
</dbReference>
<protein>
    <submittedName>
        <fullName evidence="1">Uncharacterized protein</fullName>
    </submittedName>
</protein>
<dbReference type="EMBL" id="ABEU02000012">
    <property type="status" value="NOT_ANNOTATED_CDS"/>
    <property type="molecule type" value="Genomic_DNA"/>
</dbReference>
<evidence type="ECO:0000313" key="1">
    <source>
        <dbReference type="EnsemblPlants" id="Pp3c12_4750V3.1"/>
    </source>
</evidence>
<proteinExistence type="predicted"/>
<accession>A0A7I4AIZ4</accession>
<evidence type="ECO:0000313" key="2">
    <source>
        <dbReference type="Proteomes" id="UP000006727"/>
    </source>
</evidence>